<evidence type="ECO:0000313" key="2">
    <source>
        <dbReference type="EMBL" id="KAE8390324.1"/>
    </source>
</evidence>
<feature type="chain" id="PRO_5024861862" description="Secreted protein" evidence="1">
    <location>
        <begin position="19"/>
        <end position="202"/>
    </location>
</feature>
<evidence type="ECO:0000256" key="1">
    <source>
        <dbReference type="SAM" id="SignalP"/>
    </source>
</evidence>
<sequence length="202" mass="22379">MSLLLLLMISIPFCAVMSYAMTIRYQRSGVIFSLNVSLPCILARVIEEAPRLSIPCQAGAPGLEWAKDRTSNRCAWSASPSVATPETNSTNRYLSPCFEQAALPSARYNDSFIIWGRLLLCRPMGAPRVPYMSSHARGGHIAMFQQLIPGFPSPLHFLRCLLLACLQIRQLVETPNDCCQLLNLATTALKKTIHIMSMNPPL</sequence>
<reference evidence="2" key="1">
    <citation type="submission" date="2019-04" db="EMBL/GenBank/DDBJ databases">
        <title>Friends and foes A comparative genomics studyof 23 Aspergillus species from section Flavi.</title>
        <authorList>
            <consortium name="DOE Joint Genome Institute"/>
            <person name="Kjaerbolling I."/>
            <person name="Vesth T."/>
            <person name="Frisvad J.C."/>
            <person name="Nybo J.L."/>
            <person name="Theobald S."/>
            <person name="Kildgaard S."/>
            <person name="Isbrandt T."/>
            <person name="Kuo A."/>
            <person name="Sato A."/>
            <person name="Lyhne E.K."/>
            <person name="Kogle M.E."/>
            <person name="Wiebenga A."/>
            <person name="Kun R.S."/>
            <person name="Lubbers R.J."/>
            <person name="Makela M.R."/>
            <person name="Barry K."/>
            <person name="Chovatia M."/>
            <person name="Clum A."/>
            <person name="Daum C."/>
            <person name="Haridas S."/>
            <person name="He G."/>
            <person name="LaButti K."/>
            <person name="Lipzen A."/>
            <person name="Mondo S."/>
            <person name="Riley R."/>
            <person name="Salamov A."/>
            <person name="Simmons B.A."/>
            <person name="Magnuson J.K."/>
            <person name="Henrissat B."/>
            <person name="Mortensen U.H."/>
            <person name="Larsen T.O."/>
            <person name="Devries R.P."/>
            <person name="Grigoriev I.V."/>
            <person name="Machida M."/>
            <person name="Baker S.E."/>
            <person name="Andersen M.R."/>
        </authorList>
    </citation>
    <scope>NUCLEOTIDE SEQUENCE [LARGE SCALE GENOMIC DNA]</scope>
    <source>
        <strain evidence="2">IBT 14317</strain>
    </source>
</reference>
<dbReference type="EMBL" id="ML735256">
    <property type="protein sequence ID" value="KAE8390324.1"/>
    <property type="molecule type" value="Genomic_DNA"/>
</dbReference>
<organism evidence="2">
    <name type="scientific">Petromyces alliaceus</name>
    <name type="common">Aspergillus alliaceus</name>
    <dbReference type="NCBI Taxonomy" id="209559"/>
    <lineage>
        <taxon>Eukaryota</taxon>
        <taxon>Fungi</taxon>
        <taxon>Dikarya</taxon>
        <taxon>Ascomycota</taxon>
        <taxon>Pezizomycotina</taxon>
        <taxon>Eurotiomycetes</taxon>
        <taxon>Eurotiomycetidae</taxon>
        <taxon>Eurotiales</taxon>
        <taxon>Aspergillaceae</taxon>
        <taxon>Aspergillus</taxon>
        <taxon>Aspergillus subgen. Circumdati</taxon>
    </lineage>
</organism>
<proteinExistence type="predicted"/>
<dbReference type="AlphaFoldDB" id="A0A5N7C848"/>
<feature type="signal peptide" evidence="1">
    <location>
        <begin position="1"/>
        <end position="18"/>
    </location>
</feature>
<name>A0A5N7C848_PETAA</name>
<keyword evidence="1" id="KW-0732">Signal</keyword>
<protein>
    <recommendedName>
        <fullName evidence="3">Secreted protein</fullName>
    </recommendedName>
</protein>
<gene>
    <name evidence="2" type="ORF">BDV23DRAFT_155514</name>
</gene>
<accession>A0A5N7C848</accession>
<evidence type="ECO:0008006" key="3">
    <source>
        <dbReference type="Google" id="ProtNLM"/>
    </source>
</evidence>
<dbReference type="Proteomes" id="UP000326877">
    <property type="component" value="Unassembled WGS sequence"/>
</dbReference>